<proteinExistence type="predicted"/>
<organism evidence="2">
    <name type="scientific">marine metagenome</name>
    <dbReference type="NCBI Taxonomy" id="408172"/>
    <lineage>
        <taxon>unclassified sequences</taxon>
        <taxon>metagenomes</taxon>
        <taxon>ecological metagenomes</taxon>
    </lineage>
</organism>
<keyword evidence="1" id="KW-0812">Transmembrane</keyword>
<sequence length="25" mass="2943">MFWTTIGAMFVLSIILILTWIDTQK</sequence>
<keyword evidence="1" id="KW-1133">Transmembrane helix</keyword>
<dbReference type="EMBL" id="UINC01027147">
    <property type="protein sequence ID" value="SVB05902.1"/>
    <property type="molecule type" value="Genomic_DNA"/>
</dbReference>
<dbReference type="AlphaFoldDB" id="A0A382AXV9"/>
<keyword evidence="1" id="KW-0472">Membrane</keyword>
<reference evidence="2" key="1">
    <citation type="submission" date="2018-05" db="EMBL/GenBank/DDBJ databases">
        <authorList>
            <person name="Lanie J.A."/>
            <person name="Ng W.-L."/>
            <person name="Kazmierczak K.M."/>
            <person name="Andrzejewski T.M."/>
            <person name="Davidsen T.M."/>
            <person name="Wayne K.J."/>
            <person name="Tettelin H."/>
            <person name="Glass J.I."/>
            <person name="Rusch D."/>
            <person name="Podicherti R."/>
            <person name="Tsui H.-C.T."/>
            <person name="Winkler M.E."/>
        </authorList>
    </citation>
    <scope>NUCLEOTIDE SEQUENCE</scope>
</reference>
<gene>
    <name evidence="2" type="ORF">METZ01_LOCUS158756</name>
</gene>
<feature type="transmembrane region" description="Helical" evidence="1">
    <location>
        <begin position="6"/>
        <end position="23"/>
    </location>
</feature>
<accession>A0A382AXV9</accession>
<evidence type="ECO:0000313" key="2">
    <source>
        <dbReference type="EMBL" id="SVB05902.1"/>
    </source>
</evidence>
<evidence type="ECO:0000256" key="1">
    <source>
        <dbReference type="SAM" id="Phobius"/>
    </source>
</evidence>
<name>A0A382AXV9_9ZZZZ</name>
<protein>
    <submittedName>
        <fullName evidence="2">Uncharacterized protein</fullName>
    </submittedName>
</protein>